<accession>A0A2L0V025</accession>
<keyword evidence="3" id="KW-1185">Reference proteome</keyword>
<feature type="transmembrane region" description="Helical" evidence="1">
    <location>
        <begin position="54"/>
        <end position="77"/>
    </location>
</feature>
<organism evidence="2 3">
    <name type="scientific">Agrobacterium phage Atu_ph07</name>
    <dbReference type="NCBI Taxonomy" id="2024264"/>
    <lineage>
        <taxon>Viruses</taxon>
        <taxon>Duplodnaviria</taxon>
        <taxon>Heunggongvirae</taxon>
        <taxon>Uroviricota</taxon>
        <taxon>Caudoviricetes</taxon>
        <taxon>Polybotosvirus</taxon>
        <taxon>Polybotosvirus Atuph07</taxon>
    </lineage>
</organism>
<evidence type="ECO:0000256" key="1">
    <source>
        <dbReference type="SAM" id="Phobius"/>
    </source>
</evidence>
<evidence type="ECO:0000313" key="3">
    <source>
        <dbReference type="Proteomes" id="UP000223025"/>
    </source>
</evidence>
<reference evidence="2 3" key="1">
    <citation type="submission" date="2017-06" db="EMBL/GenBank/DDBJ databases">
        <authorList>
            <person name="Kim H.J."/>
            <person name="Triplett B.A."/>
        </authorList>
    </citation>
    <scope>NUCLEOTIDE SEQUENCE [LARGE SCALE GENOMIC DNA]</scope>
</reference>
<dbReference type="EMBL" id="MF403008">
    <property type="protein sequence ID" value="AUZ95133.1"/>
    <property type="molecule type" value="Genomic_DNA"/>
</dbReference>
<keyword evidence="1" id="KW-0812">Transmembrane</keyword>
<protein>
    <submittedName>
        <fullName evidence="2">Uncharacterized protein</fullName>
    </submittedName>
</protein>
<dbReference type="KEGG" id="vg:40088377"/>
<feature type="transmembrane region" description="Helical" evidence="1">
    <location>
        <begin position="6"/>
        <end position="24"/>
    </location>
</feature>
<keyword evidence="1" id="KW-1133">Transmembrane helix</keyword>
<evidence type="ECO:0000313" key="2">
    <source>
        <dbReference type="EMBL" id="AUZ95133.1"/>
    </source>
</evidence>
<sequence length="176" mass="21433">MYEPNHEIVTGILTGGMIVAAIIFYNLEMRVIDGITFSVAWIPLFSSTPETFNFIYAVYFYAIYFYIGLVFASIMMWRDIRNNKNNYNNVKGSEIELFKSYKRFKSFNAERYNEFKLYIHDKYFLLDWENFFINWLGWPLELHRKLFPKSLFSLFEDHNKVRPIESLKRYFYRDQF</sequence>
<dbReference type="GeneID" id="40088377"/>
<name>A0A2L0V025_9CAUD</name>
<dbReference type="Proteomes" id="UP000223025">
    <property type="component" value="Segment"/>
</dbReference>
<keyword evidence="1" id="KW-0472">Membrane</keyword>
<proteinExistence type="predicted"/>
<dbReference type="RefSeq" id="YP_009612039.1">
    <property type="nucleotide sequence ID" value="NC_042013.1"/>
</dbReference>